<dbReference type="AlphaFoldDB" id="A0A0S3RJS2"/>
<organism evidence="1 2">
    <name type="scientific">Vigna angularis var. angularis</name>
    <dbReference type="NCBI Taxonomy" id="157739"/>
    <lineage>
        <taxon>Eukaryota</taxon>
        <taxon>Viridiplantae</taxon>
        <taxon>Streptophyta</taxon>
        <taxon>Embryophyta</taxon>
        <taxon>Tracheophyta</taxon>
        <taxon>Spermatophyta</taxon>
        <taxon>Magnoliopsida</taxon>
        <taxon>eudicotyledons</taxon>
        <taxon>Gunneridae</taxon>
        <taxon>Pentapetalae</taxon>
        <taxon>rosids</taxon>
        <taxon>fabids</taxon>
        <taxon>Fabales</taxon>
        <taxon>Fabaceae</taxon>
        <taxon>Papilionoideae</taxon>
        <taxon>50 kb inversion clade</taxon>
        <taxon>NPAAA clade</taxon>
        <taxon>indigoferoid/millettioid clade</taxon>
        <taxon>Phaseoleae</taxon>
        <taxon>Vigna</taxon>
    </lineage>
</organism>
<proteinExistence type="predicted"/>
<dbReference type="EMBL" id="AP015036">
    <property type="protein sequence ID" value="BAT80758.1"/>
    <property type="molecule type" value="Genomic_DNA"/>
</dbReference>
<name>A0A0S3RJS2_PHAAN</name>
<evidence type="ECO:0000313" key="2">
    <source>
        <dbReference type="Proteomes" id="UP000291084"/>
    </source>
</evidence>
<reference evidence="1 2" key="1">
    <citation type="journal article" date="2015" name="Sci. Rep.">
        <title>The power of single molecule real-time sequencing technology in the de novo assembly of a eukaryotic genome.</title>
        <authorList>
            <person name="Sakai H."/>
            <person name="Naito K."/>
            <person name="Ogiso-Tanaka E."/>
            <person name="Takahashi Y."/>
            <person name="Iseki K."/>
            <person name="Muto C."/>
            <person name="Satou K."/>
            <person name="Teruya K."/>
            <person name="Shiroma A."/>
            <person name="Shimoji M."/>
            <person name="Hirano T."/>
            <person name="Itoh T."/>
            <person name="Kaga A."/>
            <person name="Tomooka N."/>
        </authorList>
    </citation>
    <scope>NUCLEOTIDE SEQUENCE [LARGE SCALE GENOMIC DNA]</scope>
    <source>
        <strain evidence="2">cv. Shumari</strain>
    </source>
</reference>
<evidence type="ECO:0000313" key="1">
    <source>
        <dbReference type="EMBL" id="BAT80758.1"/>
    </source>
</evidence>
<protein>
    <submittedName>
        <fullName evidence="1">Uncharacterized protein</fullName>
    </submittedName>
</protein>
<dbReference type="OrthoDB" id="1726089at2759"/>
<gene>
    <name evidence="1" type="primary">Vigan.03G035700</name>
    <name evidence="1" type="ORF">VIGAN_03035700</name>
</gene>
<dbReference type="Proteomes" id="UP000291084">
    <property type="component" value="Chromosome 3"/>
</dbReference>
<sequence length="94" mass="10290">MAFSDRGSLLQAPPNLYKVLLAFSQPPVAYVVASYPWLKALVEKDFSLLAVPSTCLPSLLVPFIPYCNCQSSVNYLAKHHSSKYSTGILLVENG</sequence>
<keyword evidence="2" id="KW-1185">Reference proteome</keyword>
<accession>A0A0S3RJS2</accession>